<dbReference type="NCBIfam" id="TIGR01782">
    <property type="entry name" value="TonB-Xanth-Caul"/>
    <property type="match status" value="1"/>
</dbReference>
<comment type="subcellular location">
    <subcellularLocation>
        <location evidence="1 4">Cell outer membrane</location>
    </subcellularLocation>
</comment>
<dbReference type="Pfam" id="PF00593">
    <property type="entry name" value="TonB_dep_Rec_b-barrel"/>
    <property type="match status" value="1"/>
</dbReference>
<evidence type="ECO:0000259" key="7">
    <source>
        <dbReference type="Pfam" id="PF07715"/>
    </source>
</evidence>
<feature type="domain" description="TonB-dependent receptor plug" evidence="7">
    <location>
        <begin position="68"/>
        <end position="169"/>
    </location>
</feature>
<reference evidence="8 9" key="1">
    <citation type="submission" date="2018-01" db="EMBL/GenBank/DDBJ databases">
        <title>Genome sequence of a Cantenovulum-like bacteria.</title>
        <authorList>
            <person name="Tan W.R."/>
            <person name="Lau N.-S."/>
            <person name="Go F."/>
            <person name="Amirul A.-A.A."/>
        </authorList>
    </citation>
    <scope>NUCLEOTIDE SEQUENCE [LARGE SCALE GENOMIC DNA]</scope>
    <source>
        <strain evidence="8 9">CCB-QB4</strain>
    </source>
</reference>
<keyword evidence="3" id="KW-0998">Cell outer membrane</keyword>
<dbReference type="InterPro" id="IPR036942">
    <property type="entry name" value="Beta-barrel_TonB_sf"/>
</dbReference>
<evidence type="ECO:0000256" key="4">
    <source>
        <dbReference type="RuleBase" id="RU003357"/>
    </source>
</evidence>
<evidence type="ECO:0000256" key="3">
    <source>
        <dbReference type="ARBA" id="ARBA00023237"/>
    </source>
</evidence>
<dbReference type="Proteomes" id="UP000244441">
    <property type="component" value="Chromosome"/>
</dbReference>
<dbReference type="PANTHER" id="PTHR40980:SF3">
    <property type="entry name" value="TONB-DEPENDENT RECEPTOR-LIKE BETA-BARREL DOMAIN-CONTAINING PROTEIN"/>
    <property type="match status" value="1"/>
</dbReference>
<dbReference type="InterPro" id="IPR010104">
    <property type="entry name" value="TonB_rcpt_bac"/>
</dbReference>
<keyword evidence="4" id="KW-0798">TonB box</keyword>
<proteinExistence type="inferred from homology"/>
<keyword evidence="9" id="KW-1185">Reference proteome</keyword>
<evidence type="ECO:0000256" key="5">
    <source>
        <dbReference type="SAM" id="SignalP"/>
    </source>
</evidence>
<organism evidence="8 9">
    <name type="scientific">Saccharobesus litoralis</name>
    <dbReference type="NCBI Taxonomy" id="2172099"/>
    <lineage>
        <taxon>Bacteria</taxon>
        <taxon>Pseudomonadati</taxon>
        <taxon>Pseudomonadota</taxon>
        <taxon>Gammaproteobacteria</taxon>
        <taxon>Alteromonadales</taxon>
        <taxon>Alteromonadaceae</taxon>
        <taxon>Saccharobesus</taxon>
    </lineage>
</organism>
<dbReference type="Pfam" id="PF07715">
    <property type="entry name" value="Plug"/>
    <property type="match status" value="1"/>
</dbReference>
<evidence type="ECO:0008006" key="10">
    <source>
        <dbReference type="Google" id="ProtNLM"/>
    </source>
</evidence>
<protein>
    <recommendedName>
        <fullName evidence="10">TonB-dependent receptor</fullName>
    </recommendedName>
</protein>
<dbReference type="Gene3D" id="2.170.130.10">
    <property type="entry name" value="TonB-dependent receptor, plug domain"/>
    <property type="match status" value="1"/>
</dbReference>
<evidence type="ECO:0000259" key="6">
    <source>
        <dbReference type="Pfam" id="PF00593"/>
    </source>
</evidence>
<evidence type="ECO:0000313" key="9">
    <source>
        <dbReference type="Proteomes" id="UP000244441"/>
    </source>
</evidence>
<feature type="domain" description="TonB-dependent receptor-like beta-barrel" evidence="6">
    <location>
        <begin position="531"/>
        <end position="1086"/>
    </location>
</feature>
<feature type="signal peptide" evidence="5">
    <location>
        <begin position="1"/>
        <end position="29"/>
    </location>
</feature>
<dbReference type="InterPro" id="IPR037066">
    <property type="entry name" value="Plug_dom_sf"/>
</dbReference>
<dbReference type="InterPro" id="IPR000531">
    <property type="entry name" value="Beta-barrel_TonB"/>
</dbReference>
<dbReference type="KEGG" id="cate:C2869_07685"/>
<dbReference type="RefSeq" id="WP_108602390.1">
    <property type="nucleotide sequence ID" value="NZ_CP026604.1"/>
</dbReference>
<dbReference type="GO" id="GO:0009279">
    <property type="term" value="C:cell outer membrane"/>
    <property type="evidence" value="ECO:0007669"/>
    <property type="project" value="UniProtKB-SubCell"/>
</dbReference>
<evidence type="ECO:0000313" key="8">
    <source>
        <dbReference type="EMBL" id="AWB66320.1"/>
    </source>
</evidence>
<gene>
    <name evidence="8" type="ORF">C2869_07685</name>
</gene>
<dbReference type="Gene3D" id="2.40.170.20">
    <property type="entry name" value="TonB-dependent receptor, beta-barrel domain"/>
    <property type="match status" value="1"/>
</dbReference>
<dbReference type="OrthoDB" id="8727862at2"/>
<feature type="chain" id="PRO_5015453024" description="TonB-dependent receptor" evidence="5">
    <location>
        <begin position="30"/>
        <end position="1123"/>
    </location>
</feature>
<keyword evidence="2 4" id="KW-0472">Membrane</keyword>
<name>A0A2S0VQF5_9ALTE</name>
<keyword evidence="5" id="KW-0732">Signal</keyword>
<dbReference type="AlphaFoldDB" id="A0A2S0VQF5"/>
<sequence>MFKQNPLAKHIRLSLLASLAISYVPLSYAQEATADNNNNQNQQEAEDTEVISVTGVRNSLRDAAFLKKSAEQIMDAIAAEDIGQLPDNNIAEALQRVTGLQIGRDDTGAGSNFQVRGLSQNRVEVNGQSMASADETRSASFNNVDSALFKAIEVYKSPTADMVEGAIGATIRLKTFKPLDKKNGFVNLNVQGTQDDLVDDTGSKISLAAAERWDSDSIGQFGILFNVSNEERFAETHEMKTNWSPALTQQIDNNRFLNGSLRPATINAAGERVDLLSSDASVPYAAYRPEDLELASKGFEQTNLSIDTTIQWAPTEDLEITLFGQTSDFERIATDQVMKYGTRHQDNEVLDYDLIATERNDTPTILGAWTRPAQSFEYQKSQEYVNALALNSPLAEGLAYYVPVLDPVERYIVQSATVSPTGSPYHAPVASQYSSSISNTKTNTYSLGFKYFINDGLSLEAKYAFSEAKSDNDGIAQRLSPGTTTTDTAANSLAQAYTYYDFSPTVDLPEFGVIAVDSNNYTSRNLSEDLNNPSLYALHNGWGFLTQSTNQKDELSLDFDWNVDGNFITKVEFGARFANNHIKRSKQELKFINFGTNSIFSTNWRAYDRDLSVRPQGEKVTGNDKIALEFAEQVMAEEYGIDNYFSRHLTLSPKLFPNTDGANFDQWMTFNLGHNDFKQLLLGAFPGRAGDCLIFDKDASQCNTELYEFPDAEDVNSRGYNEFDHVLTIPKAQYVKDGSYPYLITEETRALYGKVNFENEVFTIPVSGNFGVRYVETETTSLGVHTTRFLNDEDKQLKDLDGLDVEQYDPLYFTNEYSNLLPSLNVNFLVTDDMFIRVAMAKTMSRPNPTDLSPSLDLPNYSWTAKLGNPGLEPQEATNFDFSWEWYINDTNTLSAAIFAKELENFLTLRHYTIFSPADRNGDGDFRNDPVTVSQPFNGGDGKIKGIELAALHTFDYLPGFLSGFGVQANYTFTDSSQDSGSSQLDGSTLPVFNLSQDSYNLSVFYDKYGFNFRAAYNYRTENLNGSSTAGTDPQLYVDALSYEDPKAVPSLGIQLPEWNDEFATLDLSASYKYKNVRVYLQARNVLSEANRRYVGDMTTTKHILSRYQETGANYVAGVSVNF</sequence>
<dbReference type="PANTHER" id="PTHR40980">
    <property type="entry name" value="PLUG DOMAIN-CONTAINING PROTEIN"/>
    <property type="match status" value="1"/>
</dbReference>
<dbReference type="InterPro" id="IPR012910">
    <property type="entry name" value="Plug_dom"/>
</dbReference>
<dbReference type="EMBL" id="CP026604">
    <property type="protein sequence ID" value="AWB66320.1"/>
    <property type="molecule type" value="Genomic_DNA"/>
</dbReference>
<dbReference type="SUPFAM" id="SSF56935">
    <property type="entry name" value="Porins"/>
    <property type="match status" value="1"/>
</dbReference>
<comment type="similarity">
    <text evidence="4">Belongs to the TonB-dependent receptor family.</text>
</comment>
<evidence type="ECO:0000256" key="1">
    <source>
        <dbReference type="ARBA" id="ARBA00004442"/>
    </source>
</evidence>
<accession>A0A2S0VQF5</accession>
<evidence type="ECO:0000256" key="2">
    <source>
        <dbReference type="ARBA" id="ARBA00023136"/>
    </source>
</evidence>